<dbReference type="AlphaFoldDB" id="A0A017T187"/>
<dbReference type="PIRSF" id="PIRSF000521">
    <property type="entry name" value="Transaminase_4ab_Lys_Orn"/>
    <property type="match status" value="1"/>
</dbReference>
<dbReference type="Pfam" id="PF00202">
    <property type="entry name" value="Aminotran_3"/>
    <property type="match status" value="1"/>
</dbReference>
<dbReference type="GO" id="GO:0030170">
    <property type="term" value="F:pyridoxal phosphate binding"/>
    <property type="evidence" value="ECO:0007669"/>
    <property type="project" value="InterPro"/>
</dbReference>
<evidence type="ECO:0000256" key="2">
    <source>
        <dbReference type="ARBA" id="ARBA00008954"/>
    </source>
</evidence>
<dbReference type="InterPro" id="IPR050103">
    <property type="entry name" value="Class-III_PLP-dep_AT"/>
</dbReference>
<dbReference type="GO" id="GO:0042802">
    <property type="term" value="F:identical protein binding"/>
    <property type="evidence" value="ECO:0007669"/>
    <property type="project" value="TreeGrafter"/>
</dbReference>
<name>A0A017T187_9BACT</name>
<dbReference type="PANTHER" id="PTHR11986:SF58">
    <property type="entry name" value="LEUCINE_METHIONINE RACEMASE"/>
    <property type="match status" value="1"/>
</dbReference>
<gene>
    <name evidence="7" type="ORF">CAP_6277</name>
</gene>
<dbReference type="EMBL" id="ASRX01000052">
    <property type="protein sequence ID" value="EYF03014.1"/>
    <property type="molecule type" value="Genomic_DNA"/>
</dbReference>
<evidence type="ECO:0000256" key="1">
    <source>
        <dbReference type="ARBA" id="ARBA00001933"/>
    </source>
</evidence>
<accession>A0A017T187</accession>
<dbReference type="Gene3D" id="3.90.1150.10">
    <property type="entry name" value="Aspartate Aminotransferase, domain 1"/>
    <property type="match status" value="1"/>
</dbReference>
<dbReference type="PANTHER" id="PTHR11986">
    <property type="entry name" value="AMINOTRANSFERASE CLASS III"/>
    <property type="match status" value="1"/>
</dbReference>
<evidence type="ECO:0000256" key="6">
    <source>
        <dbReference type="RuleBase" id="RU003560"/>
    </source>
</evidence>
<dbReference type="InterPro" id="IPR015422">
    <property type="entry name" value="PyrdxlP-dep_Trfase_small"/>
</dbReference>
<reference evidence="7 8" key="1">
    <citation type="submission" date="2013-05" db="EMBL/GenBank/DDBJ databases">
        <title>Genome assembly of Chondromyces apiculatus DSM 436.</title>
        <authorList>
            <person name="Sharma G."/>
            <person name="Khatri I."/>
            <person name="Kaur C."/>
            <person name="Mayilraj S."/>
            <person name="Subramanian S."/>
        </authorList>
    </citation>
    <scope>NUCLEOTIDE SEQUENCE [LARGE SCALE GENOMIC DNA]</scope>
    <source>
        <strain evidence="7 8">DSM 436</strain>
    </source>
</reference>
<evidence type="ECO:0000313" key="7">
    <source>
        <dbReference type="EMBL" id="EYF03014.1"/>
    </source>
</evidence>
<dbReference type="FunFam" id="3.40.640.10:FF:000013">
    <property type="entry name" value="4-aminobutyrate aminotransferase"/>
    <property type="match status" value="1"/>
</dbReference>
<dbReference type="Proteomes" id="UP000019678">
    <property type="component" value="Unassembled WGS sequence"/>
</dbReference>
<keyword evidence="5 6" id="KW-0663">Pyridoxal phosphate</keyword>
<protein>
    <submittedName>
        <fullName evidence="7">Acetylornithine aminotransferase</fullName>
    </submittedName>
</protein>
<comment type="cofactor">
    <cofactor evidence="1">
        <name>pyridoxal 5'-phosphate</name>
        <dbReference type="ChEBI" id="CHEBI:597326"/>
    </cofactor>
</comment>
<dbReference type="SUPFAM" id="SSF53383">
    <property type="entry name" value="PLP-dependent transferases"/>
    <property type="match status" value="1"/>
</dbReference>
<dbReference type="NCBIfam" id="NF004426">
    <property type="entry name" value="PRK05769.1"/>
    <property type="match status" value="1"/>
</dbReference>
<comment type="similarity">
    <text evidence="2 6">Belongs to the class-III pyridoxal-phosphate-dependent aminotransferase family.</text>
</comment>
<dbReference type="eggNOG" id="COG0160">
    <property type="taxonomic scope" value="Bacteria"/>
</dbReference>
<dbReference type="InterPro" id="IPR049704">
    <property type="entry name" value="Aminotrans_3_PPA_site"/>
</dbReference>
<proteinExistence type="inferred from homology"/>
<keyword evidence="3 7" id="KW-0032">Aminotransferase</keyword>
<dbReference type="CDD" id="cd00610">
    <property type="entry name" value="OAT_like"/>
    <property type="match status" value="1"/>
</dbReference>
<dbReference type="InterPro" id="IPR015424">
    <property type="entry name" value="PyrdxlP-dep_Trfase"/>
</dbReference>
<dbReference type="GO" id="GO:0008483">
    <property type="term" value="F:transaminase activity"/>
    <property type="evidence" value="ECO:0007669"/>
    <property type="project" value="UniProtKB-KW"/>
</dbReference>
<keyword evidence="8" id="KW-1185">Reference proteome</keyword>
<dbReference type="STRING" id="1192034.CAP_6277"/>
<dbReference type="InterPro" id="IPR015421">
    <property type="entry name" value="PyrdxlP-dep_Trfase_major"/>
</dbReference>
<evidence type="ECO:0000256" key="3">
    <source>
        <dbReference type="ARBA" id="ARBA00022576"/>
    </source>
</evidence>
<dbReference type="Gene3D" id="3.40.640.10">
    <property type="entry name" value="Type I PLP-dependent aspartate aminotransferase-like (Major domain)"/>
    <property type="match status" value="1"/>
</dbReference>
<sequence>MLFPEVQIAPPGPKAQAIIAKDRKYASPSYIKEYPLVVERGEGPWVYDVDGNRFLDFMAGIAVASTGHAHPHVVQAIKEAAERFLHICGTDFYYDSFARLCERLAGYLPEMGPKKVFLTNSGTEAVEGALKLARHHTRRQYVVAFKGGFHGRTYGAISLNSSKVAQRAFFGPLLPGVIHIPYANPYRPLEGVGAGDEAGNPARLLETEYFVNHVDPREVAAVFVEPILGEGGYVVPPAGFLEELRRICDRHGILLVFDEVQSGIGRTGTMFAAEHFGVMPDILLSAKGIASGMPLGAIVAREAVMTWPRGSHGSTYGGNPVCCAAALATLDVVEGLLGQVQRTGAYLQAGLRALQARHPVIGDVRGVGLMVGAEFVVPGTLEPAGAYVGELEQLAFQRGLLLLSCGKSTIRFAPPLVVTEHEVDVMLGILGQCLADLDEKHHPEQAAATLGEKI</sequence>
<organism evidence="7 8">
    <name type="scientific">Chondromyces apiculatus DSM 436</name>
    <dbReference type="NCBI Taxonomy" id="1192034"/>
    <lineage>
        <taxon>Bacteria</taxon>
        <taxon>Pseudomonadati</taxon>
        <taxon>Myxococcota</taxon>
        <taxon>Polyangia</taxon>
        <taxon>Polyangiales</taxon>
        <taxon>Polyangiaceae</taxon>
        <taxon>Chondromyces</taxon>
    </lineage>
</organism>
<evidence type="ECO:0000256" key="5">
    <source>
        <dbReference type="ARBA" id="ARBA00022898"/>
    </source>
</evidence>
<dbReference type="PROSITE" id="PS00600">
    <property type="entry name" value="AA_TRANSFER_CLASS_3"/>
    <property type="match status" value="1"/>
</dbReference>
<keyword evidence="4 7" id="KW-0808">Transferase</keyword>
<evidence type="ECO:0000256" key="4">
    <source>
        <dbReference type="ARBA" id="ARBA00022679"/>
    </source>
</evidence>
<evidence type="ECO:0000313" key="8">
    <source>
        <dbReference type="Proteomes" id="UP000019678"/>
    </source>
</evidence>
<dbReference type="InterPro" id="IPR005814">
    <property type="entry name" value="Aminotrans_3"/>
</dbReference>
<comment type="caution">
    <text evidence="7">The sequence shown here is derived from an EMBL/GenBank/DDBJ whole genome shotgun (WGS) entry which is preliminary data.</text>
</comment>